<dbReference type="GeneID" id="58901285"/>
<dbReference type="GO" id="GO:0008137">
    <property type="term" value="F:NADH dehydrogenase (ubiquinone) activity"/>
    <property type="evidence" value="ECO:0007669"/>
    <property type="project" value="UniProtKB-EC"/>
</dbReference>
<keyword evidence="11" id="KW-0520">NAD</keyword>
<gene>
    <name evidence="17" type="primary">ND6</name>
</gene>
<keyword evidence="7 16" id="KW-0812">Transmembrane</keyword>
<keyword evidence="13 16" id="KW-0472">Membrane</keyword>
<dbReference type="GO" id="GO:0031966">
    <property type="term" value="C:mitochondrial membrane"/>
    <property type="evidence" value="ECO:0007669"/>
    <property type="project" value="UniProtKB-SubCell"/>
</dbReference>
<dbReference type="CTD" id="4541"/>
<organism evidence="17">
    <name type="scientific">Serratella sp. Liaoning-2019</name>
    <dbReference type="NCBI Taxonomy" id="2748057"/>
    <lineage>
        <taxon>Eukaryota</taxon>
        <taxon>Metazoa</taxon>
        <taxon>Ecdysozoa</taxon>
        <taxon>Arthropoda</taxon>
        <taxon>Hexapoda</taxon>
        <taxon>Insecta</taxon>
        <taxon>Pterygota</taxon>
        <taxon>Palaeoptera</taxon>
        <taxon>Ephemeroptera</taxon>
        <taxon>Pannota</taxon>
        <taxon>Ephemerellidae</taxon>
        <taxon>Serratella</taxon>
    </lineage>
</organism>
<reference evidence="17" key="2">
    <citation type="submission" date="2020-04" db="EMBL/GenBank/DDBJ databases">
        <authorList>
            <person name="Xu X."/>
        </authorList>
    </citation>
    <scope>NUCLEOTIDE SEQUENCE</scope>
</reference>
<sequence>MMSSFLLMTALFMGLILLFMNHPLALGLVLLIQTCLIALLTGSLSSSFWFSYILFLVFLGGMLVLFIYMTSLASNEMFSVSSFMIIGLPTMIGSFLLYSSTNLVFDYLNPSSSTHSTIQNLLEPVPLSELLVKLYNVFSAHLTVLLACYLFLTLIAVVNLTNINQGPLRSHT</sequence>
<geneLocation type="mitochondrion" evidence="17"/>
<evidence type="ECO:0000256" key="15">
    <source>
        <dbReference type="ARBA" id="ARBA00049551"/>
    </source>
</evidence>
<dbReference type="PANTHER" id="PTHR11435:SF1">
    <property type="entry name" value="NADH-UBIQUINONE OXIDOREDUCTASE CHAIN 6"/>
    <property type="match status" value="1"/>
</dbReference>
<keyword evidence="8" id="KW-1278">Translocase</keyword>
<feature type="transmembrane region" description="Helical" evidence="16">
    <location>
        <begin position="80"/>
        <end position="98"/>
    </location>
</feature>
<evidence type="ECO:0000256" key="13">
    <source>
        <dbReference type="ARBA" id="ARBA00023136"/>
    </source>
</evidence>
<comment type="catalytic activity">
    <reaction evidence="15">
        <text>a ubiquinone + NADH + 5 H(+)(in) = a ubiquinol + NAD(+) + 4 H(+)(out)</text>
        <dbReference type="Rhea" id="RHEA:29091"/>
        <dbReference type="Rhea" id="RHEA-COMP:9565"/>
        <dbReference type="Rhea" id="RHEA-COMP:9566"/>
        <dbReference type="ChEBI" id="CHEBI:15378"/>
        <dbReference type="ChEBI" id="CHEBI:16389"/>
        <dbReference type="ChEBI" id="CHEBI:17976"/>
        <dbReference type="ChEBI" id="CHEBI:57540"/>
        <dbReference type="ChEBI" id="CHEBI:57945"/>
        <dbReference type="EC" id="7.1.1.2"/>
    </reaction>
</comment>
<comment type="similarity">
    <text evidence="2">Belongs to the complex I subunit 6 family.</text>
</comment>
<keyword evidence="5" id="KW-0813">Transport</keyword>
<evidence type="ECO:0000256" key="8">
    <source>
        <dbReference type="ARBA" id="ARBA00022967"/>
    </source>
</evidence>
<evidence type="ECO:0000256" key="7">
    <source>
        <dbReference type="ARBA" id="ARBA00022692"/>
    </source>
</evidence>
<evidence type="ECO:0000256" key="9">
    <source>
        <dbReference type="ARBA" id="ARBA00022982"/>
    </source>
</evidence>
<accession>A0A7D6JPG8</accession>
<evidence type="ECO:0000256" key="12">
    <source>
        <dbReference type="ARBA" id="ARBA00023128"/>
    </source>
</evidence>
<keyword evidence="12 17" id="KW-0496">Mitochondrion</keyword>
<keyword evidence="6" id="KW-0679">Respiratory chain</keyword>
<keyword evidence="9" id="KW-0249">Electron transport</keyword>
<keyword evidence="10 16" id="KW-1133">Transmembrane helix</keyword>
<evidence type="ECO:0000256" key="10">
    <source>
        <dbReference type="ARBA" id="ARBA00022989"/>
    </source>
</evidence>
<dbReference type="EC" id="7.1.1.2" evidence="3"/>
<dbReference type="InterPro" id="IPR050269">
    <property type="entry name" value="ComplexI_Subunit6"/>
</dbReference>
<evidence type="ECO:0000256" key="14">
    <source>
        <dbReference type="ARBA" id="ARBA00031019"/>
    </source>
</evidence>
<proteinExistence type="inferred from homology"/>
<evidence type="ECO:0000256" key="6">
    <source>
        <dbReference type="ARBA" id="ARBA00022660"/>
    </source>
</evidence>
<protein>
    <recommendedName>
        <fullName evidence="4">NADH-ubiquinone oxidoreductase chain 6</fullName>
        <ecNumber evidence="3">7.1.1.2</ecNumber>
    </recommendedName>
    <alternativeName>
        <fullName evidence="14">NADH dehydrogenase subunit 6</fullName>
    </alternativeName>
</protein>
<evidence type="ECO:0000256" key="4">
    <source>
        <dbReference type="ARBA" id="ARBA00021095"/>
    </source>
</evidence>
<name>A0A7D6JPG8_9INSE</name>
<dbReference type="RefSeq" id="YP_009918077.1">
    <property type="nucleotide sequence ID" value="NC_050280.1"/>
</dbReference>
<evidence type="ECO:0000256" key="1">
    <source>
        <dbReference type="ARBA" id="ARBA00004225"/>
    </source>
</evidence>
<evidence type="ECO:0000256" key="2">
    <source>
        <dbReference type="ARBA" id="ARBA00005698"/>
    </source>
</evidence>
<evidence type="ECO:0000256" key="16">
    <source>
        <dbReference type="SAM" id="Phobius"/>
    </source>
</evidence>
<evidence type="ECO:0000256" key="3">
    <source>
        <dbReference type="ARBA" id="ARBA00012944"/>
    </source>
</evidence>
<dbReference type="AlphaFoldDB" id="A0A7D6JPG8"/>
<dbReference type="EMBL" id="MT274128">
    <property type="protein sequence ID" value="QLP88979.1"/>
    <property type="molecule type" value="Genomic_DNA"/>
</dbReference>
<dbReference type="PANTHER" id="PTHR11435">
    <property type="entry name" value="NADH UBIQUINONE OXIDOREDUCTASE SUBUNIT ND6"/>
    <property type="match status" value="1"/>
</dbReference>
<feature type="transmembrane region" description="Helical" evidence="16">
    <location>
        <begin position="47"/>
        <end position="68"/>
    </location>
</feature>
<evidence type="ECO:0000313" key="17">
    <source>
        <dbReference type="EMBL" id="QLP88979.1"/>
    </source>
</evidence>
<feature type="transmembrane region" description="Helical" evidence="16">
    <location>
        <begin position="138"/>
        <end position="160"/>
    </location>
</feature>
<evidence type="ECO:0000256" key="5">
    <source>
        <dbReference type="ARBA" id="ARBA00022448"/>
    </source>
</evidence>
<evidence type="ECO:0000256" key="11">
    <source>
        <dbReference type="ARBA" id="ARBA00023027"/>
    </source>
</evidence>
<comment type="subcellular location">
    <subcellularLocation>
        <location evidence="1">Mitochondrion membrane</location>
        <topology evidence="1">Multi-pass membrane protein</topology>
    </subcellularLocation>
</comment>
<reference evidence="17" key="1">
    <citation type="journal article" date="2020" name="PeerJ">
        <title>Six complete mitochondrial genomes of mayflies from three genera of Ephemerellidae (Insecta: Ephemeroptera) with inversion and translocation of trnI rearrangement and their phylogenetic relationships.</title>
        <authorList>
            <person name="Xu X.D."/>
            <person name="Jia Y.Y."/>
            <person name="Cao S.S."/>
            <person name="Zhang Z.Y."/>
            <person name="Storey K.B."/>
            <person name="Yu D.N."/>
            <person name="Zhang J.Y."/>
        </authorList>
    </citation>
    <scope>NUCLEOTIDE SEQUENCE</scope>
</reference>